<feature type="transmembrane region" description="Helical" evidence="1">
    <location>
        <begin position="166"/>
        <end position="187"/>
    </location>
</feature>
<keyword evidence="1" id="KW-1133">Transmembrane helix</keyword>
<evidence type="ECO:0000313" key="2">
    <source>
        <dbReference type="EMBL" id="KFZ61432.1"/>
    </source>
</evidence>
<proteinExistence type="predicted"/>
<sequence length="190" mass="20720">SGIAMPSANRPEGMQDSSSVKTNVTVYHCKDCESNACKLSNYEDFVKIGETQSETFSNEIIQLVTRETHIMMCIQQENTFPEGVYAIVWEKARGVGDSCGILDSGASSENVRGNIVKICCEVETNPWVSNPPLKCYTEVSDAKTVDITDEENLGNVQFSVGEKSSIGIIAPLLILGVCAVALAMYCVRHR</sequence>
<evidence type="ECO:0000256" key="1">
    <source>
        <dbReference type="SAM" id="Phobius"/>
    </source>
</evidence>
<gene>
    <name evidence="2" type="ORF">N321_00723</name>
</gene>
<protein>
    <submittedName>
        <fullName evidence="2">Uncharacterized protein</fullName>
    </submittedName>
</protein>
<reference evidence="2 3" key="1">
    <citation type="submission" date="2014-04" db="EMBL/GenBank/DDBJ databases">
        <title>Genome evolution of avian class.</title>
        <authorList>
            <person name="Zhang G."/>
            <person name="Li C."/>
        </authorList>
    </citation>
    <scope>NUCLEOTIDE SEQUENCE [LARGE SCALE GENOMIC DNA]</scope>
    <source>
        <strain evidence="2">BGI_N321</strain>
    </source>
</reference>
<accession>A0A094KVV2</accession>
<keyword evidence="1" id="KW-0812">Transmembrane</keyword>
<keyword evidence="1" id="KW-0472">Membrane</keyword>
<feature type="non-terminal residue" evidence="2">
    <location>
        <position position="190"/>
    </location>
</feature>
<dbReference type="EMBL" id="KL354886">
    <property type="protein sequence ID" value="KFZ61432.1"/>
    <property type="molecule type" value="Genomic_DNA"/>
</dbReference>
<keyword evidence="3" id="KW-1185">Reference proteome</keyword>
<evidence type="ECO:0000313" key="3">
    <source>
        <dbReference type="Proteomes" id="UP000053620"/>
    </source>
</evidence>
<feature type="non-terminal residue" evidence="2">
    <location>
        <position position="1"/>
    </location>
</feature>
<dbReference type="Proteomes" id="UP000053620">
    <property type="component" value="Unassembled WGS sequence"/>
</dbReference>
<dbReference type="AlphaFoldDB" id="A0A094KVV2"/>
<name>A0A094KVV2_ANTCR</name>
<organism evidence="2 3">
    <name type="scientific">Antrostomus carolinensis</name>
    <name type="common">Chuck-will's-widow</name>
    <name type="synonym">Caprimulgus carolinensis</name>
    <dbReference type="NCBI Taxonomy" id="279965"/>
    <lineage>
        <taxon>Eukaryota</taxon>
        <taxon>Metazoa</taxon>
        <taxon>Chordata</taxon>
        <taxon>Craniata</taxon>
        <taxon>Vertebrata</taxon>
        <taxon>Euteleostomi</taxon>
        <taxon>Archelosauria</taxon>
        <taxon>Archosauria</taxon>
        <taxon>Dinosauria</taxon>
        <taxon>Saurischia</taxon>
        <taxon>Theropoda</taxon>
        <taxon>Coelurosauria</taxon>
        <taxon>Aves</taxon>
        <taxon>Neognathae</taxon>
        <taxon>Neoaves</taxon>
        <taxon>Strisores</taxon>
        <taxon>Caprimulgiformes</taxon>
        <taxon>Caprimulgidae</taxon>
        <taxon>Antrostomus</taxon>
    </lineage>
</organism>